<evidence type="ECO:0000256" key="1">
    <source>
        <dbReference type="SAM" id="MobiDB-lite"/>
    </source>
</evidence>
<gene>
    <name evidence="2" type="ORF">NCTC11421_00974</name>
</gene>
<organism evidence="2">
    <name type="scientific">Neisseria gonorrhoeae</name>
    <dbReference type="NCBI Taxonomy" id="485"/>
    <lineage>
        <taxon>Bacteria</taxon>
        <taxon>Pseudomonadati</taxon>
        <taxon>Pseudomonadota</taxon>
        <taxon>Betaproteobacteria</taxon>
        <taxon>Neisseriales</taxon>
        <taxon>Neisseriaceae</taxon>
        <taxon>Neisseria</taxon>
    </lineage>
</organism>
<feature type="compositionally biased region" description="Basic residues" evidence="1">
    <location>
        <begin position="1"/>
        <end position="16"/>
    </location>
</feature>
<protein>
    <submittedName>
        <fullName evidence="2">Uncharacterized protein</fullName>
    </submittedName>
</protein>
<feature type="region of interest" description="Disordered" evidence="1">
    <location>
        <begin position="183"/>
        <end position="202"/>
    </location>
</feature>
<sequence length="202" mass="22299">MFRHNPARRIKLRRRQLTVQSPRIRRSRPLIKLPPSGDSASGLEDTKGRCASNHAPACRPDTHSRQIPKAAASVRPHPSGAYRAAQNPPRPAHRGKAPYRRPKTPNRHPHPVRKHPPGATAAPHPQYCYGSNPSHSDNAPARPHNSQRYAAPHRHGAPVPPPAPAPPPLPGLLFFSFSFISQNPRQTAQTNPSQTLRTIKPK</sequence>
<feature type="compositionally biased region" description="Basic residues" evidence="1">
    <location>
        <begin position="91"/>
        <end position="116"/>
    </location>
</feature>
<reference evidence="2" key="1">
    <citation type="submission" date="2018-06" db="EMBL/GenBank/DDBJ databases">
        <authorList>
            <consortium name="Pathogen Informatics"/>
            <person name="Doyle S."/>
        </authorList>
    </citation>
    <scope>NUCLEOTIDE SEQUENCE [LARGE SCALE GENOMIC DNA]</scope>
    <source>
        <strain evidence="2">NCTC11421</strain>
    </source>
</reference>
<evidence type="ECO:0000313" key="2">
    <source>
        <dbReference type="EMBL" id="SUA20869.1"/>
    </source>
</evidence>
<dbReference type="EMBL" id="UGRI01000001">
    <property type="protein sequence ID" value="SUA20869.1"/>
    <property type="molecule type" value="Genomic_DNA"/>
</dbReference>
<proteinExistence type="predicted"/>
<feature type="region of interest" description="Disordered" evidence="1">
    <location>
        <begin position="1"/>
        <end position="171"/>
    </location>
</feature>
<feature type="compositionally biased region" description="Pro residues" evidence="1">
    <location>
        <begin position="158"/>
        <end position="170"/>
    </location>
</feature>
<accession>A0A378VVM5</accession>
<dbReference type="AlphaFoldDB" id="A0A378VVM5"/>
<name>A0A378VVM5_NEIGO</name>